<dbReference type="Gene3D" id="3.40.50.720">
    <property type="entry name" value="NAD(P)-binding Rossmann-like Domain"/>
    <property type="match status" value="1"/>
</dbReference>
<proteinExistence type="predicted"/>
<feature type="domain" description="NAD(P)-binding" evidence="1">
    <location>
        <begin position="15"/>
        <end position="206"/>
    </location>
</feature>
<sequence>MSEQKPATPSLAIIGGTGYAGGHIAADAAARGLRVTAVSRSVPTTTLPDVEYVRGDLGDSAFLGKLAADHDVVVLAVHGTDPEGSDLAERMPTVADAVRDLARLGVVGGAGSLTVSEDGPRVVDTPEFPEAFKPEALAHADVLTWLQAHGGDLDWFYVSPALDFGSYAPGEATGTYRVGGDVAVFDADGKSEISGADYAKAFVDEIVTPAHHRQRFTVAY</sequence>
<dbReference type="OrthoDB" id="3191258at2"/>
<dbReference type="Proteomes" id="UP000183263">
    <property type="component" value="Unassembled WGS sequence"/>
</dbReference>
<dbReference type="EMBL" id="FNDN01000023">
    <property type="protein sequence ID" value="SDJ31408.1"/>
    <property type="molecule type" value="Genomic_DNA"/>
</dbReference>
<dbReference type="PANTHER" id="PTHR43355">
    <property type="entry name" value="FLAVIN REDUCTASE (NADPH)"/>
    <property type="match status" value="1"/>
</dbReference>
<dbReference type="InterPro" id="IPR036291">
    <property type="entry name" value="NAD(P)-bd_dom_sf"/>
</dbReference>
<organism evidence="2 3">
    <name type="scientific">Rhodococcus triatomae</name>
    <dbReference type="NCBI Taxonomy" id="300028"/>
    <lineage>
        <taxon>Bacteria</taxon>
        <taxon>Bacillati</taxon>
        <taxon>Actinomycetota</taxon>
        <taxon>Actinomycetes</taxon>
        <taxon>Mycobacteriales</taxon>
        <taxon>Nocardiaceae</taxon>
        <taxon>Rhodococcus</taxon>
    </lineage>
</organism>
<dbReference type="InterPro" id="IPR016040">
    <property type="entry name" value="NAD(P)-bd_dom"/>
</dbReference>
<evidence type="ECO:0000259" key="1">
    <source>
        <dbReference type="Pfam" id="PF13460"/>
    </source>
</evidence>
<dbReference type="InterPro" id="IPR051606">
    <property type="entry name" value="Polyketide_Oxido-like"/>
</dbReference>
<dbReference type="PANTHER" id="PTHR43355:SF2">
    <property type="entry name" value="FLAVIN REDUCTASE (NADPH)"/>
    <property type="match status" value="1"/>
</dbReference>
<dbReference type="AlphaFoldDB" id="A0A1G8SQ61"/>
<evidence type="ECO:0000313" key="3">
    <source>
        <dbReference type="Proteomes" id="UP000183263"/>
    </source>
</evidence>
<dbReference type="RefSeq" id="WP_072740247.1">
    <property type="nucleotide sequence ID" value="NZ_CP048813.1"/>
</dbReference>
<protein>
    <recommendedName>
        <fullName evidence="1">NAD(P)-binding domain-containing protein</fullName>
    </recommendedName>
</protein>
<name>A0A1G8SQ61_9NOCA</name>
<dbReference type="SUPFAM" id="SSF51735">
    <property type="entry name" value="NAD(P)-binding Rossmann-fold domains"/>
    <property type="match status" value="1"/>
</dbReference>
<evidence type="ECO:0000313" key="2">
    <source>
        <dbReference type="EMBL" id="SDJ31408.1"/>
    </source>
</evidence>
<accession>A0A1G8SQ61</accession>
<dbReference type="Pfam" id="PF13460">
    <property type="entry name" value="NAD_binding_10"/>
    <property type="match status" value="1"/>
</dbReference>
<dbReference type="GO" id="GO:0016646">
    <property type="term" value="F:oxidoreductase activity, acting on the CH-NH group of donors, NAD or NADP as acceptor"/>
    <property type="evidence" value="ECO:0007669"/>
    <property type="project" value="TreeGrafter"/>
</dbReference>
<keyword evidence="3" id="KW-1185">Reference proteome</keyword>
<gene>
    <name evidence="2" type="ORF">SAMN05444695_12318</name>
</gene>
<reference evidence="2 3" key="1">
    <citation type="submission" date="2016-10" db="EMBL/GenBank/DDBJ databases">
        <authorList>
            <person name="de Groot N.N."/>
        </authorList>
    </citation>
    <scope>NUCLEOTIDE SEQUENCE [LARGE SCALE GENOMIC DNA]</scope>
    <source>
        <strain evidence="2 3">DSM 44892</strain>
    </source>
</reference>